<evidence type="ECO:0000256" key="3">
    <source>
        <dbReference type="ARBA" id="ARBA00023002"/>
    </source>
</evidence>
<dbReference type="PRINTS" id="PR00080">
    <property type="entry name" value="SDRFAMILY"/>
</dbReference>
<dbReference type="CDD" id="cd05233">
    <property type="entry name" value="SDR_c"/>
    <property type="match status" value="1"/>
</dbReference>
<dbReference type="OrthoDB" id="5840532at2759"/>
<protein>
    <submittedName>
        <fullName evidence="4">Uncharacterized protein</fullName>
    </submittedName>
</protein>
<gene>
    <name evidence="4" type="ORF">A1O9_11491</name>
</gene>
<keyword evidence="3" id="KW-0560">Oxidoreductase</keyword>
<keyword evidence="5" id="KW-1185">Reference proteome</keyword>
<dbReference type="STRING" id="1182545.A0A072NXF1"/>
<dbReference type="HOGENOM" id="CLU_010194_1_0_1"/>
<dbReference type="Gene3D" id="3.40.50.720">
    <property type="entry name" value="NAD(P)-binding Rossmann-like Domain"/>
    <property type="match status" value="1"/>
</dbReference>
<dbReference type="GeneID" id="25286389"/>
<dbReference type="FunFam" id="3.40.50.720:FF:000084">
    <property type="entry name" value="Short-chain dehydrogenase reductase"/>
    <property type="match status" value="1"/>
</dbReference>
<dbReference type="VEuPathDB" id="FungiDB:A1O9_11491"/>
<evidence type="ECO:0000313" key="4">
    <source>
        <dbReference type="EMBL" id="KEF52251.1"/>
    </source>
</evidence>
<evidence type="ECO:0000256" key="2">
    <source>
        <dbReference type="ARBA" id="ARBA00022857"/>
    </source>
</evidence>
<dbReference type="InterPro" id="IPR002347">
    <property type="entry name" value="SDR_fam"/>
</dbReference>
<name>A0A072NXF1_9EURO</name>
<evidence type="ECO:0000313" key="5">
    <source>
        <dbReference type="Proteomes" id="UP000027920"/>
    </source>
</evidence>
<dbReference type="InterPro" id="IPR036291">
    <property type="entry name" value="NAD(P)-bd_dom_sf"/>
</dbReference>
<dbReference type="EMBL" id="AMGV01000018">
    <property type="protein sequence ID" value="KEF52251.1"/>
    <property type="molecule type" value="Genomic_DNA"/>
</dbReference>
<dbReference type="PANTHER" id="PTHR24321">
    <property type="entry name" value="DEHYDROGENASES, SHORT CHAIN"/>
    <property type="match status" value="1"/>
</dbReference>
<dbReference type="AlphaFoldDB" id="A0A072NXF1"/>
<keyword evidence="2" id="KW-0521">NADP</keyword>
<dbReference type="RefSeq" id="XP_013254841.1">
    <property type="nucleotide sequence ID" value="XM_013399387.1"/>
</dbReference>
<sequence>MATGNNTAHPSAVVEMPRTAVVTGGGSGMGRVVAHRLALQGCTWIALLDQNEAGLAAVRSFIESEDTNADLKILTLACDVADESSVAASFETIHREFKRIDYAINCAGITLPASPTDTCSTSDFDRTIAVNLRGIFLCAREELRIMKSQPLDSEVFPGIPALRAQRGAIVNISSGLALAAMPNSPAYCASKAGVLALTRSDALDYAAHRIRVNAVLPGTIETPMTHANEKMRRVIEAHAVNVMTPMKRWGQAEEIADTCIFLCSNKASFIQGVSLPVDGGYTAI</sequence>
<accession>A0A072NXF1</accession>
<dbReference type="Proteomes" id="UP000027920">
    <property type="component" value="Unassembled WGS sequence"/>
</dbReference>
<organism evidence="4 5">
    <name type="scientific">Exophiala aquamarina CBS 119918</name>
    <dbReference type="NCBI Taxonomy" id="1182545"/>
    <lineage>
        <taxon>Eukaryota</taxon>
        <taxon>Fungi</taxon>
        <taxon>Dikarya</taxon>
        <taxon>Ascomycota</taxon>
        <taxon>Pezizomycotina</taxon>
        <taxon>Eurotiomycetes</taxon>
        <taxon>Chaetothyriomycetidae</taxon>
        <taxon>Chaetothyriales</taxon>
        <taxon>Herpotrichiellaceae</taxon>
        <taxon>Exophiala</taxon>
    </lineage>
</organism>
<reference evidence="4 5" key="1">
    <citation type="submission" date="2013-03" db="EMBL/GenBank/DDBJ databases">
        <title>The Genome Sequence of Exophiala aquamarina CBS 119918.</title>
        <authorList>
            <consortium name="The Broad Institute Genomics Platform"/>
            <person name="Cuomo C."/>
            <person name="de Hoog S."/>
            <person name="Gorbushina A."/>
            <person name="Walker B."/>
            <person name="Young S.K."/>
            <person name="Zeng Q."/>
            <person name="Gargeya S."/>
            <person name="Fitzgerald M."/>
            <person name="Haas B."/>
            <person name="Abouelleil A."/>
            <person name="Allen A.W."/>
            <person name="Alvarado L."/>
            <person name="Arachchi H.M."/>
            <person name="Berlin A.M."/>
            <person name="Chapman S.B."/>
            <person name="Gainer-Dewar J."/>
            <person name="Goldberg J."/>
            <person name="Griggs A."/>
            <person name="Gujja S."/>
            <person name="Hansen M."/>
            <person name="Howarth C."/>
            <person name="Imamovic A."/>
            <person name="Ireland A."/>
            <person name="Larimer J."/>
            <person name="McCowan C."/>
            <person name="Murphy C."/>
            <person name="Pearson M."/>
            <person name="Poon T.W."/>
            <person name="Priest M."/>
            <person name="Roberts A."/>
            <person name="Saif S."/>
            <person name="Shea T."/>
            <person name="Sisk P."/>
            <person name="Sykes S."/>
            <person name="Wortman J."/>
            <person name="Nusbaum C."/>
            <person name="Birren B."/>
        </authorList>
    </citation>
    <scope>NUCLEOTIDE SEQUENCE [LARGE SCALE GENOMIC DNA]</scope>
    <source>
        <strain evidence="4 5">CBS 119918</strain>
    </source>
</reference>
<dbReference type="SUPFAM" id="SSF51735">
    <property type="entry name" value="NAD(P)-binding Rossmann-fold domains"/>
    <property type="match status" value="1"/>
</dbReference>
<dbReference type="Pfam" id="PF13561">
    <property type="entry name" value="adh_short_C2"/>
    <property type="match status" value="1"/>
</dbReference>
<dbReference type="PRINTS" id="PR00081">
    <property type="entry name" value="GDHRDH"/>
</dbReference>
<dbReference type="GO" id="GO:0016491">
    <property type="term" value="F:oxidoreductase activity"/>
    <property type="evidence" value="ECO:0007669"/>
    <property type="project" value="UniProtKB-KW"/>
</dbReference>
<comment type="similarity">
    <text evidence="1">Belongs to the short-chain dehydrogenases/reductases (SDR) family.</text>
</comment>
<comment type="caution">
    <text evidence="4">The sequence shown here is derived from an EMBL/GenBank/DDBJ whole genome shotgun (WGS) entry which is preliminary data.</text>
</comment>
<dbReference type="PANTHER" id="PTHR24321:SF12">
    <property type="entry name" value="SHORT-CHAIN DEHYDROGENASE_REDUCTASE FAMILY, PUTATIVE (AFU_ORTHOLOGUE AFUA_5G14340)-RELATED"/>
    <property type="match status" value="1"/>
</dbReference>
<proteinExistence type="inferred from homology"/>
<evidence type="ECO:0000256" key="1">
    <source>
        <dbReference type="ARBA" id="ARBA00006484"/>
    </source>
</evidence>